<dbReference type="Gramene" id="EOY08945">
    <property type="protein sequence ID" value="EOY08945"/>
    <property type="gene ID" value="TCM_024240"/>
</dbReference>
<accession>A0A061EV24</accession>
<name>A0A061EV24_THECC</name>
<organism evidence="1 2">
    <name type="scientific">Theobroma cacao</name>
    <name type="common">Cacao</name>
    <name type="synonym">Cocoa</name>
    <dbReference type="NCBI Taxonomy" id="3641"/>
    <lineage>
        <taxon>Eukaryota</taxon>
        <taxon>Viridiplantae</taxon>
        <taxon>Streptophyta</taxon>
        <taxon>Embryophyta</taxon>
        <taxon>Tracheophyta</taxon>
        <taxon>Spermatophyta</taxon>
        <taxon>Magnoliopsida</taxon>
        <taxon>eudicotyledons</taxon>
        <taxon>Gunneridae</taxon>
        <taxon>Pentapetalae</taxon>
        <taxon>rosids</taxon>
        <taxon>malvids</taxon>
        <taxon>Malvales</taxon>
        <taxon>Malvaceae</taxon>
        <taxon>Byttnerioideae</taxon>
        <taxon>Theobroma</taxon>
    </lineage>
</organism>
<evidence type="ECO:0000313" key="2">
    <source>
        <dbReference type="Proteomes" id="UP000026915"/>
    </source>
</evidence>
<dbReference type="EMBL" id="CM001883">
    <property type="protein sequence ID" value="EOY08945.1"/>
    <property type="molecule type" value="Genomic_DNA"/>
</dbReference>
<dbReference type="HOGENOM" id="CLU_1079319_0_0_1"/>
<sequence length="258" mass="29069">MGKLFKIAIKLIKDVFELHSTLDAMTNINDNLVVYDLEQELYVNNVSVLDSVTRLSMMDKILYLIISWSLRLVPSKHSLVTGEDLWFLHHIKAQTPIDLASFIFANMKKIIVGTKTSLIYGQVITRLLQHFNIDISLDDAVSQPKNINLDKATISRIGYCENAKTGTWVHNKAFQKETGNDNDDDEDKPQIALVEQSSSVMPSSSVGNMGTDASLDAMMEKINENTKHLNPLQDTIEDDSTKADHAMTSHLDHIDYYI</sequence>
<evidence type="ECO:0000313" key="1">
    <source>
        <dbReference type="EMBL" id="EOY08945.1"/>
    </source>
</evidence>
<gene>
    <name evidence="1" type="ORF">TCM_024240</name>
</gene>
<dbReference type="AlphaFoldDB" id="A0A061EV24"/>
<protein>
    <submittedName>
        <fullName evidence="1">Uncharacterized protein</fullName>
    </submittedName>
</protein>
<keyword evidence="2" id="KW-1185">Reference proteome</keyword>
<dbReference type="Proteomes" id="UP000026915">
    <property type="component" value="Chromosome 5"/>
</dbReference>
<dbReference type="InParanoid" id="A0A061EV24"/>
<reference evidence="1 2" key="1">
    <citation type="journal article" date="2013" name="Genome Biol.">
        <title>The genome sequence of the most widely cultivated cacao type and its use to identify candidate genes regulating pod color.</title>
        <authorList>
            <person name="Motamayor J.C."/>
            <person name="Mockaitis K."/>
            <person name="Schmutz J."/>
            <person name="Haiminen N."/>
            <person name="Iii D.L."/>
            <person name="Cornejo O."/>
            <person name="Findley S.D."/>
            <person name="Zheng P."/>
            <person name="Utro F."/>
            <person name="Royaert S."/>
            <person name="Saski C."/>
            <person name="Jenkins J."/>
            <person name="Podicheti R."/>
            <person name="Zhao M."/>
            <person name="Scheffler B.E."/>
            <person name="Stack J.C."/>
            <person name="Feltus F.A."/>
            <person name="Mustiga G.M."/>
            <person name="Amores F."/>
            <person name="Phillips W."/>
            <person name="Marelli J.P."/>
            <person name="May G.D."/>
            <person name="Shapiro H."/>
            <person name="Ma J."/>
            <person name="Bustamante C.D."/>
            <person name="Schnell R.J."/>
            <person name="Main D."/>
            <person name="Gilbert D."/>
            <person name="Parida L."/>
            <person name="Kuhn D.N."/>
        </authorList>
    </citation>
    <scope>NUCLEOTIDE SEQUENCE [LARGE SCALE GENOMIC DNA]</scope>
    <source>
        <strain evidence="2">cv. Matina 1-6</strain>
    </source>
</reference>
<proteinExistence type="predicted"/>